<proteinExistence type="predicted"/>
<reference evidence="1 2" key="1">
    <citation type="journal article" date="2019" name="Int. J. Syst. Evol. Microbiol.">
        <title>The Global Catalogue of Microorganisms (GCM) 10K type strain sequencing project: providing services to taxonomists for standard genome sequencing and annotation.</title>
        <authorList>
            <consortium name="The Broad Institute Genomics Platform"/>
            <consortium name="The Broad Institute Genome Sequencing Center for Infectious Disease"/>
            <person name="Wu L."/>
            <person name="Ma J."/>
        </authorList>
    </citation>
    <scope>NUCLEOTIDE SEQUENCE [LARGE SCALE GENOMIC DNA]</scope>
    <source>
        <strain evidence="1 2">JCM 4531</strain>
    </source>
</reference>
<accession>A0ABN3STA0</accession>
<keyword evidence="2" id="KW-1185">Reference proteome</keyword>
<comment type="caution">
    <text evidence="1">The sequence shown here is derived from an EMBL/GenBank/DDBJ whole genome shotgun (WGS) entry which is preliminary data.</text>
</comment>
<sequence length="67" mass="7233">MDNFRRLSAQPGMLALAGGFAADGGPAHGHRETYGGPGMHPMVKPALRRGWRDLNTVQFGMTPGRTR</sequence>
<dbReference type="Proteomes" id="UP001499989">
    <property type="component" value="Unassembled WGS sequence"/>
</dbReference>
<dbReference type="EMBL" id="BAAASK010000009">
    <property type="protein sequence ID" value="GAA2685257.1"/>
    <property type="molecule type" value="Genomic_DNA"/>
</dbReference>
<organism evidence="1 2">
    <name type="scientific">Streptomyces violaceolatus</name>
    <dbReference type="NCBI Taxonomy" id="67378"/>
    <lineage>
        <taxon>Bacteria</taxon>
        <taxon>Bacillati</taxon>
        <taxon>Actinomycetota</taxon>
        <taxon>Actinomycetes</taxon>
        <taxon>Kitasatosporales</taxon>
        <taxon>Streptomycetaceae</taxon>
        <taxon>Streptomyces</taxon>
        <taxon>Streptomyces violaceoruber group</taxon>
    </lineage>
</organism>
<gene>
    <name evidence="1" type="ORF">GCM10010310_37000</name>
</gene>
<evidence type="ECO:0000313" key="2">
    <source>
        <dbReference type="Proteomes" id="UP001499989"/>
    </source>
</evidence>
<evidence type="ECO:0000313" key="1">
    <source>
        <dbReference type="EMBL" id="GAA2685257.1"/>
    </source>
</evidence>
<protein>
    <submittedName>
        <fullName evidence="1">Uncharacterized protein</fullName>
    </submittedName>
</protein>
<name>A0ABN3STA0_9ACTN</name>